<protein>
    <recommendedName>
        <fullName evidence="1">HAT C-terminal dimerisation domain-containing protein</fullName>
    </recommendedName>
</protein>
<reference evidence="2" key="2">
    <citation type="submission" date="2020-11" db="EMBL/GenBank/DDBJ databases">
        <authorList>
            <person name="McCartney M.A."/>
            <person name="Auch B."/>
            <person name="Kono T."/>
            <person name="Mallez S."/>
            <person name="Becker A."/>
            <person name="Gohl D.M."/>
            <person name="Silverstein K.A.T."/>
            <person name="Koren S."/>
            <person name="Bechman K.B."/>
            <person name="Herman A."/>
            <person name="Abrahante J.E."/>
            <person name="Garbe J."/>
        </authorList>
    </citation>
    <scope>NUCLEOTIDE SEQUENCE</scope>
    <source>
        <strain evidence="2">Duluth1</strain>
        <tissue evidence="2">Whole animal</tissue>
    </source>
</reference>
<organism evidence="2 3">
    <name type="scientific">Dreissena polymorpha</name>
    <name type="common">Zebra mussel</name>
    <name type="synonym">Mytilus polymorpha</name>
    <dbReference type="NCBI Taxonomy" id="45954"/>
    <lineage>
        <taxon>Eukaryota</taxon>
        <taxon>Metazoa</taxon>
        <taxon>Spiralia</taxon>
        <taxon>Lophotrochozoa</taxon>
        <taxon>Mollusca</taxon>
        <taxon>Bivalvia</taxon>
        <taxon>Autobranchia</taxon>
        <taxon>Heteroconchia</taxon>
        <taxon>Euheterodonta</taxon>
        <taxon>Imparidentia</taxon>
        <taxon>Neoheterodontei</taxon>
        <taxon>Myida</taxon>
        <taxon>Dreissenoidea</taxon>
        <taxon>Dreissenidae</taxon>
        <taxon>Dreissena</taxon>
    </lineage>
</organism>
<accession>A0A9D4I940</accession>
<dbReference type="InterPro" id="IPR008906">
    <property type="entry name" value="HATC_C_dom"/>
</dbReference>
<evidence type="ECO:0000259" key="1">
    <source>
        <dbReference type="Pfam" id="PF05699"/>
    </source>
</evidence>
<name>A0A9D4I940_DREPO</name>
<gene>
    <name evidence="2" type="ORF">DPMN_186150</name>
</gene>
<dbReference type="SUPFAM" id="SSF53098">
    <property type="entry name" value="Ribonuclease H-like"/>
    <property type="match status" value="1"/>
</dbReference>
<proteinExistence type="predicted"/>
<dbReference type="InterPro" id="IPR012337">
    <property type="entry name" value="RNaseH-like_sf"/>
</dbReference>
<evidence type="ECO:0000313" key="3">
    <source>
        <dbReference type="Proteomes" id="UP000828390"/>
    </source>
</evidence>
<dbReference type="PANTHER" id="PTHR46289:SF14">
    <property type="entry name" value="DUF4371 DOMAIN-CONTAINING PROTEIN"/>
    <property type="match status" value="1"/>
</dbReference>
<dbReference type="Proteomes" id="UP000828390">
    <property type="component" value="Unassembled WGS sequence"/>
</dbReference>
<feature type="domain" description="HAT C-terminal dimerisation" evidence="1">
    <location>
        <begin position="13"/>
        <end position="66"/>
    </location>
</feature>
<dbReference type="AlphaFoldDB" id="A0A9D4I940"/>
<evidence type="ECO:0000313" key="2">
    <source>
        <dbReference type="EMBL" id="KAH3751583.1"/>
    </source>
</evidence>
<dbReference type="EMBL" id="JAIWYP010000010">
    <property type="protein sequence ID" value="KAH3751583.1"/>
    <property type="molecule type" value="Genomic_DNA"/>
</dbReference>
<keyword evidence="3" id="KW-1185">Reference proteome</keyword>
<dbReference type="GO" id="GO:0046983">
    <property type="term" value="F:protein dimerization activity"/>
    <property type="evidence" value="ECO:0007669"/>
    <property type="project" value="InterPro"/>
</dbReference>
<dbReference type="InterPro" id="IPR052958">
    <property type="entry name" value="IFN-induced_PKR_regulator"/>
</dbReference>
<dbReference type="PANTHER" id="PTHR46289">
    <property type="entry name" value="52 KDA REPRESSOR OF THE INHIBITOR OF THE PROTEIN KINASE-LIKE PROTEIN-RELATED"/>
    <property type="match status" value="1"/>
</dbReference>
<dbReference type="Pfam" id="PF05699">
    <property type="entry name" value="Dimer_Tnp_hAT"/>
    <property type="match status" value="1"/>
</dbReference>
<sequence>MSKILLTWSKPDLLPAVREAMIILLTLPATTCTVERPFSTLRRVKTWLRSTMSDDRLSDLCMMSVHMERINTDMKLLITKFIEKLGRDPRPFHFLFRD</sequence>
<comment type="caution">
    <text evidence="2">The sequence shown here is derived from an EMBL/GenBank/DDBJ whole genome shotgun (WGS) entry which is preliminary data.</text>
</comment>
<reference evidence="2" key="1">
    <citation type="journal article" date="2019" name="bioRxiv">
        <title>The Genome of the Zebra Mussel, Dreissena polymorpha: A Resource for Invasive Species Research.</title>
        <authorList>
            <person name="McCartney M.A."/>
            <person name="Auch B."/>
            <person name="Kono T."/>
            <person name="Mallez S."/>
            <person name="Zhang Y."/>
            <person name="Obille A."/>
            <person name="Becker A."/>
            <person name="Abrahante J.E."/>
            <person name="Garbe J."/>
            <person name="Badalamenti J.P."/>
            <person name="Herman A."/>
            <person name="Mangelson H."/>
            <person name="Liachko I."/>
            <person name="Sullivan S."/>
            <person name="Sone E.D."/>
            <person name="Koren S."/>
            <person name="Silverstein K.A.T."/>
            <person name="Beckman K.B."/>
            <person name="Gohl D.M."/>
        </authorList>
    </citation>
    <scope>NUCLEOTIDE SEQUENCE</scope>
    <source>
        <strain evidence="2">Duluth1</strain>
        <tissue evidence="2">Whole animal</tissue>
    </source>
</reference>